<dbReference type="Gene3D" id="2.30.30.40">
    <property type="entry name" value="SH3 Domains"/>
    <property type="match status" value="2"/>
</dbReference>
<dbReference type="Proteomes" id="UP000076567">
    <property type="component" value="Unassembled WGS sequence"/>
</dbReference>
<evidence type="ECO:0000259" key="2">
    <source>
        <dbReference type="PROSITE" id="PS51781"/>
    </source>
</evidence>
<evidence type="ECO:0000313" key="4">
    <source>
        <dbReference type="Proteomes" id="UP000076567"/>
    </source>
</evidence>
<dbReference type="EMBL" id="LRFC01000038">
    <property type="protein sequence ID" value="KZE64224.1"/>
    <property type="molecule type" value="Genomic_DNA"/>
</dbReference>
<protein>
    <recommendedName>
        <fullName evidence="2">SH3b domain-containing protein</fullName>
    </recommendedName>
</protein>
<feature type="chain" id="PRO_5039333426" description="SH3b domain-containing protein" evidence="1">
    <location>
        <begin position="23"/>
        <end position="224"/>
    </location>
</feature>
<keyword evidence="1" id="KW-0732">Signal</keyword>
<dbReference type="InterPro" id="IPR003646">
    <property type="entry name" value="SH3-like_bac-type"/>
</dbReference>
<proteinExistence type="predicted"/>
<dbReference type="Pfam" id="PF08239">
    <property type="entry name" value="SH3_3"/>
    <property type="match status" value="2"/>
</dbReference>
<dbReference type="PROSITE" id="PS51781">
    <property type="entry name" value="SH3B"/>
    <property type="match status" value="2"/>
</dbReference>
<comment type="caution">
    <text evidence="3">The sequence shown here is derived from an EMBL/GenBank/DDBJ whole genome shotgun (WGS) entry which is preliminary data.</text>
</comment>
<evidence type="ECO:0000313" key="3">
    <source>
        <dbReference type="EMBL" id="KZE64224.1"/>
    </source>
</evidence>
<feature type="domain" description="SH3b" evidence="2">
    <location>
        <begin position="157"/>
        <end position="224"/>
    </location>
</feature>
<organism evidence="3 4">
    <name type="scientific">Fictibacillus phosphorivorans</name>
    <dbReference type="NCBI Taxonomy" id="1221500"/>
    <lineage>
        <taxon>Bacteria</taxon>
        <taxon>Bacillati</taxon>
        <taxon>Bacillota</taxon>
        <taxon>Bacilli</taxon>
        <taxon>Bacillales</taxon>
        <taxon>Fictibacillaceae</taxon>
        <taxon>Fictibacillus</taxon>
    </lineage>
</organism>
<dbReference type="AlphaFoldDB" id="A0A165N1C5"/>
<accession>A0A165N1C5</accession>
<dbReference type="SMART" id="SM00287">
    <property type="entry name" value="SH3b"/>
    <property type="match status" value="2"/>
</dbReference>
<gene>
    <name evidence="3" type="ORF">AWM68_14080</name>
</gene>
<keyword evidence="4" id="KW-1185">Reference proteome</keyword>
<feature type="signal peptide" evidence="1">
    <location>
        <begin position="1"/>
        <end position="22"/>
    </location>
</feature>
<dbReference type="RefSeq" id="WP_066245375.1">
    <property type="nucleotide sequence ID" value="NZ_LRFC01000038.1"/>
</dbReference>
<feature type="domain" description="SH3b" evidence="2">
    <location>
        <begin position="87"/>
        <end position="154"/>
    </location>
</feature>
<reference evidence="4" key="1">
    <citation type="submission" date="2016-01" db="EMBL/GenBank/DDBJ databases">
        <title>Draft genome of Chromobacterium sp. F49.</title>
        <authorList>
            <person name="Hong K.W."/>
        </authorList>
    </citation>
    <scope>NUCLEOTIDE SEQUENCE [LARGE SCALE GENOMIC DNA]</scope>
    <source>
        <strain evidence="4">P7IIIA</strain>
    </source>
</reference>
<name>A0A165N1C5_9BACL</name>
<sequence>MTMKKRWAAGLLGVGVIFGSFATGTSAESNVLLASVEWVNAQINPMKTKISTLETKVAELQTEVERLKTTGSTGGTTTPPPTTVALPSKVYVKSTTAKLYSGAATSYKLVAQKPYGTAMNVVAQFKASTGIWYRINLGNNLYGWVIASNVSTTSVASPTSVTTKASTNIRKGAATSYAIVKTVPSGTVLKYVNSFTASNGDLWYNVETSAGLRGWMAASLGEVK</sequence>
<evidence type="ECO:0000256" key="1">
    <source>
        <dbReference type="SAM" id="SignalP"/>
    </source>
</evidence>